<protein>
    <submittedName>
        <fullName evidence="4">Transcriptional regulator, AraC family</fullName>
    </submittedName>
</protein>
<evidence type="ECO:0000313" key="4">
    <source>
        <dbReference type="EMBL" id="APU68545.1"/>
    </source>
</evidence>
<dbReference type="SMART" id="SM00342">
    <property type="entry name" value="HTH_ARAC"/>
    <property type="match status" value="1"/>
</dbReference>
<dbReference type="InterPro" id="IPR018062">
    <property type="entry name" value="HTH_AraC-typ_CS"/>
</dbReference>
<dbReference type="InterPro" id="IPR020449">
    <property type="entry name" value="Tscrpt_reg_AraC-type_HTH"/>
</dbReference>
<dbReference type="Gene3D" id="1.10.10.60">
    <property type="entry name" value="Homeodomain-like"/>
    <property type="match status" value="1"/>
</dbReference>
<evidence type="ECO:0000256" key="1">
    <source>
        <dbReference type="ARBA" id="ARBA00023015"/>
    </source>
</evidence>
<dbReference type="InterPro" id="IPR053142">
    <property type="entry name" value="PchR_regulatory_protein"/>
</dbReference>
<sequence length="322" mass="37133">MIKKRRDSENVPILDLRNGQESLASSISRKSSSISTSKEQFELHPDFGTGNILRLKTGRLCVNISKIHLTKDLHFLPKETPGFLQLFFILSGEKIFRTANNQEYLLESMQACMIQKTFEKEVRILADKILKEIQIAVPLDYLKEYDVFKNEAGIEEEIILLPIHEQAFSILEDIQENDFSEQADVILLRARILELIAILLKTHTKNATNDLSATPDHILKKLSHIKKTILSNLRTNFSLEDLAMESGLNAHTLNNEFKRVFGCSINEFSISQKMEKARQDLENTNKMIYQIAEEVGYKNATHFSAAFKRKYRCTPRQFRNRL</sequence>
<dbReference type="OrthoDB" id="799767at2"/>
<dbReference type="PANTHER" id="PTHR47893">
    <property type="entry name" value="REGULATORY PROTEIN PCHR"/>
    <property type="match status" value="1"/>
</dbReference>
<keyword evidence="3" id="KW-0804">Transcription</keyword>
<dbReference type="Proteomes" id="UP000186230">
    <property type="component" value="Chromosome"/>
</dbReference>
<dbReference type="PANTHER" id="PTHR47893:SF1">
    <property type="entry name" value="REGULATORY PROTEIN PCHR"/>
    <property type="match status" value="1"/>
</dbReference>
<gene>
    <name evidence="4" type="ORF">GRFL_1821</name>
</gene>
<keyword evidence="2" id="KW-0238">DNA-binding</keyword>
<dbReference type="EMBL" id="CP016359">
    <property type="protein sequence ID" value="APU68545.1"/>
    <property type="molecule type" value="Genomic_DNA"/>
</dbReference>
<keyword evidence="5" id="KW-1185">Reference proteome</keyword>
<evidence type="ECO:0000256" key="2">
    <source>
        <dbReference type="ARBA" id="ARBA00023125"/>
    </source>
</evidence>
<name>A0A1L7I5Z0_9FLAO</name>
<dbReference type="RefSeq" id="WP_083644299.1">
    <property type="nucleotide sequence ID" value="NZ_AMRU01000001.1"/>
</dbReference>
<dbReference type="KEGG" id="gfl:GRFL_1821"/>
<organism evidence="4 5">
    <name type="scientific">Christiangramia flava JLT2011</name>
    <dbReference type="NCBI Taxonomy" id="1229726"/>
    <lineage>
        <taxon>Bacteria</taxon>
        <taxon>Pseudomonadati</taxon>
        <taxon>Bacteroidota</taxon>
        <taxon>Flavobacteriia</taxon>
        <taxon>Flavobacteriales</taxon>
        <taxon>Flavobacteriaceae</taxon>
        <taxon>Christiangramia</taxon>
    </lineage>
</organism>
<dbReference type="GO" id="GO:0043565">
    <property type="term" value="F:sequence-specific DNA binding"/>
    <property type="evidence" value="ECO:0007669"/>
    <property type="project" value="InterPro"/>
</dbReference>
<accession>A0A1L7I5Z0</accession>
<dbReference type="PROSITE" id="PS00041">
    <property type="entry name" value="HTH_ARAC_FAMILY_1"/>
    <property type="match status" value="1"/>
</dbReference>
<dbReference type="PRINTS" id="PR00032">
    <property type="entry name" value="HTHARAC"/>
</dbReference>
<dbReference type="InterPro" id="IPR009057">
    <property type="entry name" value="Homeodomain-like_sf"/>
</dbReference>
<dbReference type="PROSITE" id="PS01124">
    <property type="entry name" value="HTH_ARAC_FAMILY_2"/>
    <property type="match status" value="1"/>
</dbReference>
<evidence type="ECO:0000256" key="3">
    <source>
        <dbReference type="ARBA" id="ARBA00023163"/>
    </source>
</evidence>
<dbReference type="InterPro" id="IPR018060">
    <property type="entry name" value="HTH_AraC"/>
</dbReference>
<dbReference type="Pfam" id="PF12833">
    <property type="entry name" value="HTH_18"/>
    <property type="match status" value="1"/>
</dbReference>
<keyword evidence="1" id="KW-0805">Transcription regulation</keyword>
<dbReference type="STRING" id="1229726.GRFL_1821"/>
<evidence type="ECO:0000313" key="5">
    <source>
        <dbReference type="Proteomes" id="UP000186230"/>
    </source>
</evidence>
<dbReference type="GO" id="GO:0003700">
    <property type="term" value="F:DNA-binding transcription factor activity"/>
    <property type="evidence" value="ECO:0007669"/>
    <property type="project" value="InterPro"/>
</dbReference>
<proteinExistence type="predicted"/>
<reference evidence="4 5" key="1">
    <citation type="submission" date="2016-07" db="EMBL/GenBank/DDBJ databases">
        <title>Multi-omics approach to identify versatile polysaccharide utilization systems of a marine flavobacterium Gramella flava.</title>
        <authorList>
            <person name="Tang K."/>
        </authorList>
    </citation>
    <scope>NUCLEOTIDE SEQUENCE [LARGE SCALE GENOMIC DNA]</scope>
    <source>
        <strain evidence="4 5">JLT2011</strain>
    </source>
</reference>
<dbReference type="AlphaFoldDB" id="A0A1L7I5Z0"/>
<dbReference type="SUPFAM" id="SSF46689">
    <property type="entry name" value="Homeodomain-like"/>
    <property type="match status" value="2"/>
</dbReference>